<keyword evidence="3" id="KW-0645">Protease</keyword>
<comment type="similarity">
    <text evidence="1">Belongs to the peptidase M1 family.</text>
</comment>
<feature type="region of interest" description="Disordered" evidence="12">
    <location>
        <begin position="379"/>
        <end position="414"/>
    </location>
</feature>
<evidence type="ECO:0000256" key="9">
    <source>
        <dbReference type="PIRSR" id="PIRSR634016-1"/>
    </source>
</evidence>
<dbReference type="InterPro" id="IPR014782">
    <property type="entry name" value="Peptidase_M1_dom"/>
</dbReference>
<evidence type="ECO:0000259" key="16">
    <source>
        <dbReference type="Pfam" id="PF17900"/>
    </source>
</evidence>
<dbReference type="Pfam" id="PF01433">
    <property type="entry name" value="Peptidase_M1"/>
    <property type="match status" value="1"/>
</dbReference>
<evidence type="ECO:0000256" key="5">
    <source>
        <dbReference type="ARBA" id="ARBA00022801"/>
    </source>
</evidence>
<feature type="binding site" evidence="10">
    <location>
        <position position="832"/>
    </location>
    <ligand>
        <name>Zn(2+)</name>
        <dbReference type="ChEBI" id="CHEBI:29105"/>
        <note>catalytic</note>
    </ligand>
</feature>
<dbReference type="Pfam" id="PF02668">
    <property type="entry name" value="TauD"/>
    <property type="match status" value="1"/>
</dbReference>
<dbReference type="Gene3D" id="1.25.50.20">
    <property type="match status" value="1"/>
</dbReference>
<evidence type="ECO:0000313" key="18">
    <source>
        <dbReference type="Proteomes" id="UP000605986"/>
    </source>
</evidence>
<dbReference type="CDD" id="cd09601">
    <property type="entry name" value="M1_APN-Q_like"/>
    <property type="match status" value="1"/>
</dbReference>
<dbReference type="PRINTS" id="PR00756">
    <property type="entry name" value="ALADIPTASE"/>
</dbReference>
<feature type="region of interest" description="Disordered" evidence="12">
    <location>
        <begin position="1"/>
        <end position="26"/>
    </location>
</feature>
<comment type="cofactor">
    <cofactor evidence="10">
        <name>Zn(2+)</name>
        <dbReference type="ChEBI" id="CHEBI:29105"/>
    </cofactor>
    <text evidence="10">Binds 1 zinc ion per subunit.</text>
</comment>
<keyword evidence="6 10" id="KW-0862">Zinc</keyword>
<dbReference type="Gene3D" id="3.60.130.10">
    <property type="entry name" value="Clavaminate synthase-like"/>
    <property type="match status" value="1"/>
</dbReference>
<dbReference type="GO" id="GO:0008270">
    <property type="term" value="F:zinc ion binding"/>
    <property type="evidence" value="ECO:0007669"/>
    <property type="project" value="InterPro"/>
</dbReference>
<dbReference type="SUPFAM" id="SSF51197">
    <property type="entry name" value="Clavaminate synthase-like"/>
    <property type="match status" value="1"/>
</dbReference>
<evidence type="ECO:0000256" key="11">
    <source>
        <dbReference type="PIRSR" id="PIRSR634016-4"/>
    </source>
</evidence>
<dbReference type="Gene3D" id="2.60.40.1910">
    <property type="match status" value="1"/>
</dbReference>
<evidence type="ECO:0000259" key="15">
    <source>
        <dbReference type="Pfam" id="PF11838"/>
    </source>
</evidence>
<reference evidence="17" key="1">
    <citation type="submission" date="2020-01" db="EMBL/GenBank/DDBJ databases">
        <title>Identification and distribution of gene clusters putatively required for synthesis of sphingolipid metabolism inhibitors in phylogenetically diverse species of the filamentous fungus Fusarium.</title>
        <authorList>
            <person name="Kim H.-S."/>
            <person name="Busman M."/>
            <person name="Brown D.W."/>
            <person name="Divon H."/>
            <person name="Uhlig S."/>
            <person name="Proctor R.H."/>
        </authorList>
    </citation>
    <scope>NUCLEOTIDE SEQUENCE</scope>
    <source>
        <strain evidence="17">NRRL 53441</strain>
    </source>
</reference>
<keyword evidence="8" id="KW-0482">Metalloprotease</keyword>
<evidence type="ECO:0000259" key="14">
    <source>
        <dbReference type="Pfam" id="PF02668"/>
    </source>
</evidence>
<evidence type="ECO:0000256" key="4">
    <source>
        <dbReference type="ARBA" id="ARBA00022723"/>
    </source>
</evidence>
<evidence type="ECO:0000256" key="8">
    <source>
        <dbReference type="ARBA" id="ARBA00023049"/>
    </source>
</evidence>
<dbReference type="InterPro" id="IPR042097">
    <property type="entry name" value="Aminopeptidase_N-like_N_sf"/>
</dbReference>
<dbReference type="FunFam" id="2.60.40.1730:FF:000002">
    <property type="entry name" value="Aminopeptidase"/>
    <property type="match status" value="1"/>
</dbReference>
<evidence type="ECO:0000256" key="6">
    <source>
        <dbReference type="ARBA" id="ARBA00022833"/>
    </source>
</evidence>
<feature type="site" description="Transition state stabilizer" evidence="11">
    <location>
        <position position="895"/>
    </location>
</feature>
<dbReference type="InterPro" id="IPR024571">
    <property type="entry name" value="ERAP1-like_C_dom"/>
</dbReference>
<dbReference type="SUPFAM" id="SSF55486">
    <property type="entry name" value="Metalloproteases ('zincins'), catalytic domain"/>
    <property type="match status" value="1"/>
</dbReference>
<dbReference type="InterPro" id="IPR003819">
    <property type="entry name" value="TauD/TfdA-like"/>
</dbReference>
<dbReference type="Pfam" id="PF17900">
    <property type="entry name" value="Peptidase_M1_N"/>
    <property type="match status" value="1"/>
</dbReference>
<evidence type="ECO:0000313" key="17">
    <source>
        <dbReference type="EMBL" id="KAF4447483.1"/>
    </source>
</evidence>
<proteinExistence type="inferred from homology"/>
<dbReference type="Gene3D" id="1.10.390.10">
    <property type="entry name" value="Neutral Protease Domain 2"/>
    <property type="match status" value="1"/>
</dbReference>
<comment type="caution">
    <text evidence="17">The sequence shown here is derived from an EMBL/GenBank/DDBJ whole genome shotgun (WGS) entry which is preliminary data.</text>
</comment>
<feature type="active site" description="Proton acceptor" evidence="9">
    <location>
        <position position="810"/>
    </location>
</feature>
<dbReference type="FunFam" id="1.25.50.20:FF:000002">
    <property type="entry name" value="Aminopeptidase"/>
    <property type="match status" value="1"/>
</dbReference>
<dbReference type="InterPro" id="IPR001930">
    <property type="entry name" value="Peptidase_M1"/>
</dbReference>
<accession>A0A8H4NVZ1</accession>
<organism evidence="17 18">
    <name type="scientific">Fusarium austroafricanum</name>
    <dbReference type="NCBI Taxonomy" id="2364996"/>
    <lineage>
        <taxon>Eukaryota</taxon>
        <taxon>Fungi</taxon>
        <taxon>Dikarya</taxon>
        <taxon>Ascomycota</taxon>
        <taxon>Pezizomycotina</taxon>
        <taxon>Sordariomycetes</taxon>
        <taxon>Hypocreomycetidae</taxon>
        <taxon>Hypocreales</taxon>
        <taxon>Nectriaceae</taxon>
        <taxon>Fusarium</taxon>
        <taxon>Fusarium concolor species complex</taxon>
    </lineage>
</organism>
<keyword evidence="2 17" id="KW-0031">Aminopeptidase</keyword>
<dbReference type="FunFam" id="2.60.40.1910:FF:000004">
    <property type="entry name" value="Aminopeptidase"/>
    <property type="match status" value="1"/>
</dbReference>
<dbReference type="Gene3D" id="2.60.40.1730">
    <property type="entry name" value="tricorn interacting facor f3 domain"/>
    <property type="match status" value="1"/>
</dbReference>
<name>A0A8H4NVZ1_9HYPO</name>
<feature type="domain" description="TauD/TfdA-like" evidence="14">
    <location>
        <begin position="42"/>
        <end position="323"/>
    </location>
</feature>
<dbReference type="GO" id="GO:0016491">
    <property type="term" value="F:oxidoreductase activity"/>
    <property type="evidence" value="ECO:0007669"/>
    <property type="project" value="UniProtKB-KW"/>
</dbReference>
<dbReference type="EMBL" id="JAADJG010000395">
    <property type="protein sequence ID" value="KAF4447483.1"/>
    <property type="molecule type" value="Genomic_DNA"/>
</dbReference>
<dbReference type="InterPro" id="IPR034016">
    <property type="entry name" value="M1_APN-typ"/>
</dbReference>
<dbReference type="InterPro" id="IPR050344">
    <property type="entry name" value="Peptidase_M1_aminopeptidases"/>
</dbReference>
<evidence type="ECO:0000259" key="13">
    <source>
        <dbReference type="Pfam" id="PF01433"/>
    </source>
</evidence>
<feature type="domain" description="ERAP1-like C-terminal" evidence="15">
    <location>
        <begin position="1028"/>
        <end position="1346"/>
    </location>
</feature>
<keyword evidence="4 10" id="KW-0479">Metal-binding</keyword>
<dbReference type="SUPFAM" id="SSF63737">
    <property type="entry name" value="Leukotriene A4 hydrolase N-terminal domain"/>
    <property type="match status" value="1"/>
</dbReference>
<evidence type="ECO:0000256" key="2">
    <source>
        <dbReference type="ARBA" id="ARBA00022438"/>
    </source>
</evidence>
<dbReference type="GO" id="GO:0005737">
    <property type="term" value="C:cytoplasm"/>
    <property type="evidence" value="ECO:0007669"/>
    <property type="project" value="TreeGrafter"/>
</dbReference>
<dbReference type="InterPro" id="IPR027268">
    <property type="entry name" value="Peptidase_M4/M1_CTD_sf"/>
</dbReference>
<dbReference type="InterPro" id="IPR045357">
    <property type="entry name" value="Aminopeptidase_N-like_N"/>
</dbReference>
<evidence type="ECO:0000256" key="10">
    <source>
        <dbReference type="PIRSR" id="PIRSR634016-3"/>
    </source>
</evidence>
<dbReference type="GO" id="GO:0016020">
    <property type="term" value="C:membrane"/>
    <property type="evidence" value="ECO:0007669"/>
    <property type="project" value="TreeGrafter"/>
</dbReference>
<evidence type="ECO:0000256" key="1">
    <source>
        <dbReference type="ARBA" id="ARBA00010136"/>
    </source>
</evidence>
<evidence type="ECO:0000256" key="3">
    <source>
        <dbReference type="ARBA" id="ARBA00022670"/>
    </source>
</evidence>
<feature type="binding site" evidence="10">
    <location>
        <position position="813"/>
    </location>
    <ligand>
        <name>Zn(2+)</name>
        <dbReference type="ChEBI" id="CHEBI:29105"/>
        <note>catalytic</note>
    </ligand>
</feature>
<feature type="domain" description="Peptidase M1 membrane alanine aminopeptidase" evidence="13">
    <location>
        <begin position="737"/>
        <end position="954"/>
    </location>
</feature>
<keyword evidence="5" id="KW-0378">Hydrolase</keyword>
<feature type="binding site" evidence="10">
    <location>
        <position position="809"/>
    </location>
    <ligand>
        <name>Zn(2+)</name>
        <dbReference type="ChEBI" id="CHEBI:29105"/>
        <note>catalytic</note>
    </ligand>
</feature>
<dbReference type="Pfam" id="PF11838">
    <property type="entry name" value="ERAP1_C"/>
    <property type="match status" value="1"/>
</dbReference>
<keyword evidence="7" id="KW-0560">Oxidoreductase</keyword>
<dbReference type="PANTHER" id="PTHR11533:SF174">
    <property type="entry name" value="PUROMYCIN-SENSITIVE AMINOPEPTIDASE-RELATED"/>
    <property type="match status" value="1"/>
</dbReference>
<feature type="domain" description="Aminopeptidase N-like N-terminal" evidence="16">
    <location>
        <begin position="512"/>
        <end position="702"/>
    </location>
</feature>
<dbReference type="PANTHER" id="PTHR11533">
    <property type="entry name" value="PROTEASE M1 ZINC METALLOPROTEASE"/>
    <property type="match status" value="1"/>
</dbReference>
<dbReference type="GO" id="GO:0042277">
    <property type="term" value="F:peptide binding"/>
    <property type="evidence" value="ECO:0007669"/>
    <property type="project" value="TreeGrafter"/>
</dbReference>
<sequence>MPSAAPETLPSNIVGGNAESRPRLSEPLTYTGTLDGIPQLDVTPVIGREYNGLQIRDLLKWDESHIRDLAVTISQRGVVFLKNQDVTPEEMKDFMLRLTEVAGCPASSGLHVHPLTEEGSELGDQISVISSEKQKKGGGLTHQLSDVSRYASAGWHSDITFEKVPSDYAMLKIHTLPATGGDTLWASGYEVYDRLSDPMKKFLEGLTATHDASFFHDEARRLGNPIRKGIRGSPLNQGENLTSVHPLIRTNPVTGWKSVYVNKGFTKRINGLSRDESDTLLGYLFNLVTQNHDAQVRYRWSKNDLAIWDNRSTFHCATYDYEEARAGDRTGTTATFVAIVSQDHEFGLSTANDSMKAQLISSSLRRALRLSIYAARPTLTRSQPGGHHYHADPPITRAFHSTSGPLPHISSSEARGRSSSYSYVSASSITTPSQPLQPFQLRSFFSSSFTTASPSRSTLSRTLQNSKVTSFIPRQQQRNCSCRRAMYCNGNDVTAASLDIRRGREVLPKNVKPLHYDLTLEPNFETFKYEGTVVIDFDVVEDSTSIALNTVDLDIHETLVEANGATVSSSPTLDYNKDTQTTTITFDQKIPAGQKARLTQRFTGTLNDDMAGFYRSSYKDEQGNTKYLATTQFEATDARRAFPCLDEPALKATFTVTLITDKDLVCLGNMDVASETEVDSKITGKKRKSITYNKTPIMSTYLLAFVIGDLKSYETNNFRVPIRVWCTPDQDLDHAVFSAELAARTLEFYEQQFGSQYPLTKMDMVAVPDFAAGAMENWGLITYRVVDLLLDEKTSSAVTKKRVAEVVQHELAHQWFGNLVTMDFWDGLWLKEGFATWMSWYSSNAFYPEWRIWEGYVTEDLRSALGLDSLRSSHPIEVPVKRADEVNQIFDAISYEKGSCVLRMISKYLGEDVFLKGIRIYLDRHAYGNTETTDLWAALSEASGKDVERVADIWTKKVGYPVVAVTEDESKGTIHVKQNRFLRTADVKPEEDEVLYPVFLNLRTKDGIQEDLALNTREADFKVPDFDFFKVNSGHSGIYRTSYSSERLQKLGQNAKAGLLGVEDRAGMIADAGALAAAGYQKTSGLLSLLQGFDSENEFIVWDEITLRVSSLRDAWVFEDDKVNQALKAFQRDLVSKKANKIGWDIKDSDDFTAQRFKALMFGKAAMVEDEATKKAAFELFEKFIKGDRDAVQPNLRASVFAVAVTYGGEKEYNDIVKEYETAKQSSERNTALRSLGFAKDPALIKRTLEYTLSDNVKTQDIYMPLSGLRAHKEGIQALWGWVKENWEVLTKRLPPGMSLLGDMVAISTSSFTQSNQISDVESFFKEKGTKGFELELAQSLDSIKAKQNWLARDKEDVKQWLSKNKYL</sequence>
<dbReference type="GO" id="GO:0043171">
    <property type="term" value="P:peptide catabolic process"/>
    <property type="evidence" value="ECO:0007669"/>
    <property type="project" value="TreeGrafter"/>
</dbReference>
<dbReference type="FunFam" id="1.10.390.10:FF:000001">
    <property type="entry name" value="Aminopeptidase"/>
    <property type="match status" value="1"/>
</dbReference>
<keyword evidence="18" id="KW-1185">Reference proteome</keyword>
<dbReference type="GO" id="GO:0070006">
    <property type="term" value="F:metalloaminopeptidase activity"/>
    <property type="evidence" value="ECO:0007669"/>
    <property type="project" value="TreeGrafter"/>
</dbReference>
<gene>
    <name evidence="17" type="ORF">F53441_8967</name>
</gene>
<dbReference type="FunFam" id="3.60.130.10:FF:000005">
    <property type="entry name" value="TfdA family taurine dioxygenase"/>
    <property type="match status" value="1"/>
</dbReference>
<protein>
    <submittedName>
        <fullName evidence="17">Putative APE2-aminopeptidase yscII</fullName>
    </submittedName>
</protein>
<dbReference type="GO" id="GO:0006508">
    <property type="term" value="P:proteolysis"/>
    <property type="evidence" value="ECO:0007669"/>
    <property type="project" value="UniProtKB-KW"/>
</dbReference>
<dbReference type="OrthoDB" id="10031169at2759"/>
<dbReference type="Proteomes" id="UP000605986">
    <property type="component" value="Unassembled WGS sequence"/>
</dbReference>
<evidence type="ECO:0000256" key="12">
    <source>
        <dbReference type="SAM" id="MobiDB-lite"/>
    </source>
</evidence>
<dbReference type="InterPro" id="IPR042098">
    <property type="entry name" value="TauD-like_sf"/>
</dbReference>
<evidence type="ECO:0000256" key="7">
    <source>
        <dbReference type="ARBA" id="ARBA00023002"/>
    </source>
</evidence>